<feature type="transmembrane region" description="Helical" evidence="1">
    <location>
        <begin position="202"/>
        <end position="221"/>
    </location>
</feature>
<gene>
    <name evidence="2" type="ORF">O4220_17880</name>
</gene>
<dbReference type="InterPro" id="IPR021315">
    <property type="entry name" value="Gap/Sap"/>
</dbReference>
<feature type="transmembrane region" description="Helical" evidence="1">
    <location>
        <begin position="42"/>
        <end position="68"/>
    </location>
</feature>
<dbReference type="Proteomes" id="UP001081071">
    <property type="component" value="Unassembled WGS sequence"/>
</dbReference>
<dbReference type="EMBL" id="JAPWIJ010000007">
    <property type="protein sequence ID" value="MCZ4520386.1"/>
    <property type="molecule type" value="Genomic_DNA"/>
</dbReference>
<sequence length="225" mass="24078">MVTLLLALVGFAILDSLDVLLIGVTAAIAVHSRTTRRSPFRAGLAFVGGVFTATTVFGILTVLGIDFVTDLFDFTITPTVRYRTELVVGSVLITLGMLRTAERRPPAWASRAGSSIPLVALTGLTIGLVQGPTAVPYLAGLTMLSTHAPRPQWWPAIVVVYCLIGLLPPILVLILASRKSRRSRRAFIATVRGLTRYGPPTVRVIFVVLGVASVADALIHARDLL</sequence>
<evidence type="ECO:0000256" key="1">
    <source>
        <dbReference type="SAM" id="Phobius"/>
    </source>
</evidence>
<reference evidence="2" key="1">
    <citation type="submission" date="2022-12" db="EMBL/GenBank/DDBJ databases">
        <authorList>
            <person name="Krivoruchko A.V."/>
            <person name="Elkin A."/>
        </authorList>
    </citation>
    <scope>NUCLEOTIDE SEQUENCE</scope>
    <source>
        <strain evidence="2">IEGM 1391</strain>
    </source>
</reference>
<keyword evidence="1" id="KW-1133">Transmembrane helix</keyword>
<feature type="transmembrane region" description="Helical" evidence="1">
    <location>
        <begin position="118"/>
        <end position="141"/>
    </location>
</feature>
<feature type="transmembrane region" description="Helical" evidence="1">
    <location>
        <begin position="6"/>
        <end position="30"/>
    </location>
</feature>
<protein>
    <submittedName>
        <fullName evidence="2">GAP family protein</fullName>
    </submittedName>
</protein>
<feature type="transmembrane region" description="Helical" evidence="1">
    <location>
        <begin position="153"/>
        <end position="176"/>
    </location>
</feature>
<keyword evidence="1" id="KW-0472">Membrane</keyword>
<evidence type="ECO:0000313" key="3">
    <source>
        <dbReference type="Proteomes" id="UP001081071"/>
    </source>
</evidence>
<organism evidence="2 3">
    <name type="scientific">Rhodococcus ruber</name>
    <dbReference type="NCBI Taxonomy" id="1830"/>
    <lineage>
        <taxon>Bacteria</taxon>
        <taxon>Bacillati</taxon>
        <taxon>Actinomycetota</taxon>
        <taxon>Actinomycetes</taxon>
        <taxon>Mycobacteriales</taxon>
        <taxon>Nocardiaceae</taxon>
        <taxon>Rhodococcus</taxon>
    </lineage>
</organism>
<proteinExistence type="predicted"/>
<evidence type="ECO:0000313" key="2">
    <source>
        <dbReference type="EMBL" id="MCZ4520386.1"/>
    </source>
</evidence>
<name>A0ABT4MHD4_9NOCA</name>
<comment type="caution">
    <text evidence="2">The sequence shown here is derived from an EMBL/GenBank/DDBJ whole genome shotgun (WGS) entry which is preliminary data.</text>
</comment>
<feature type="transmembrane region" description="Helical" evidence="1">
    <location>
        <begin position="80"/>
        <end position="98"/>
    </location>
</feature>
<accession>A0ABT4MHD4</accession>
<dbReference type="Pfam" id="PF11139">
    <property type="entry name" value="SfLAP"/>
    <property type="match status" value="1"/>
</dbReference>
<keyword evidence="3" id="KW-1185">Reference proteome</keyword>
<dbReference type="RefSeq" id="WP_269606633.1">
    <property type="nucleotide sequence ID" value="NZ_JAPWIJ010000007.1"/>
</dbReference>
<keyword evidence="1" id="KW-0812">Transmembrane</keyword>